<evidence type="ECO:0000313" key="11">
    <source>
        <dbReference type="EMBL" id="KAK1647285.1"/>
    </source>
</evidence>
<name>A0AAD8W9N9_LOLMU</name>
<keyword evidence="4" id="KW-0479">Metal-binding</keyword>
<dbReference type="InterPro" id="IPR011257">
    <property type="entry name" value="DNA_glycosylase"/>
</dbReference>
<dbReference type="SUPFAM" id="SSF48150">
    <property type="entry name" value="DNA-glycosylase"/>
    <property type="match status" value="1"/>
</dbReference>
<evidence type="ECO:0000259" key="10">
    <source>
        <dbReference type="SMART" id="SM00478"/>
    </source>
</evidence>
<dbReference type="InterPro" id="IPR023170">
    <property type="entry name" value="HhH_base_excis_C"/>
</dbReference>
<dbReference type="Proteomes" id="UP001231189">
    <property type="component" value="Unassembled WGS sequence"/>
</dbReference>
<dbReference type="InterPro" id="IPR003265">
    <property type="entry name" value="HhH-GPD_domain"/>
</dbReference>
<evidence type="ECO:0000256" key="1">
    <source>
        <dbReference type="ARBA" id="ARBA00001966"/>
    </source>
</evidence>
<dbReference type="EMBL" id="JAUUTY010000004">
    <property type="protein sequence ID" value="KAK1647285.1"/>
    <property type="molecule type" value="Genomic_DNA"/>
</dbReference>
<dbReference type="GO" id="GO:0005634">
    <property type="term" value="C:nucleus"/>
    <property type="evidence" value="ECO:0007669"/>
    <property type="project" value="UniProtKB-SubCell"/>
</dbReference>
<gene>
    <name evidence="11" type="ORF">QYE76_065090</name>
</gene>
<evidence type="ECO:0000256" key="8">
    <source>
        <dbReference type="ARBA" id="ARBA00023242"/>
    </source>
</evidence>
<organism evidence="11 12">
    <name type="scientific">Lolium multiflorum</name>
    <name type="common">Italian ryegrass</name>
    <name type="synonym">Lolium perenne subsp. multiflorum</name>
    <dbReference type="NCBI Taxonomy" id="4521"/>
    <lineage>
        <taxon>Eukaryota</taxon>
        <taxon>Viridiplantae</taxon>
        <taxon>Streptophyta</taxon>
        <taxon>Embryophyta</taxon>
        <taxon>Tracheophyta</taxon>
        <taxon>Spermatophyta</taxon>
        <taxon>Magnoliopsida</taxon>
        <taxon>Liliopsida</taxon>
        <taxon>Poales</taxon>
        <taxon>Poaceae</taxon>
        <taxon>BOP clade</taxon>
        <taxon>Pooideae</taxon>
        <taxon>Poodae</taxon>
        <taxon>Poeae</taxon>
        <taxon>Poeae Chloroplast Group 2 (Poeae type)</taxon>
        <taxon>Loliodinae</taxon>
        <taxon>Loliinae</taxon>
        <taxon>Lolium</taxon>
    </lineage>
</organism>
<evidence type="ECO:0000256" key="6">
    <source>
        <dbReference type="ARBA" id="ARBA00023014"/>
    </source>
</evidence>
<evidence type="ECO:0000256" key="3">
    <source>
        <dbReference type="ARBA" id="ARBA00005646"/>
    </source>
</evidence>
<dbReference type="Gene3D" id="1.10.1670.10">
    <property type="entry name" value="Helix-hairpin-Helix base-excision DNA repair enzymes (C-terminal)"/>
    <property type="match status" value="1"/>
</dbReference>
<dbReference type="GO" id="GO:0006284">
    <property type="term" value="P:base-excision repair"/>
    <property type="evidence" value="ECO:0007669"/>
    <property type="project" value="InterPro"/>
</dbReference>
<evidence type="ECO:0000256" key="4">
    <source>
        <dbReference type="ARBA" id="ARBA00022723"/>
    </source>
</evidence>
<feature type="domain" description="HhH-GPD" evidence="10">
    <location>
        <begin position="446"/>
        <end position="613"/>
    </location>
</feature>
<feature type="compositionally biased region" description="Low complexity" evidence="9">
    <location>
        <begin position="176"/>
        <end position="188"/>
    </location>
</feature>
<dbReference type="GO" id="GO:0051536">
    <property type="term" value="F:iron-sulfur cluster binding"/>
    <property type="evidence" value="ECO:0007669"/>
    <property type="project" value="UniProtKB-KW"/>
</dbReference>
<evidence type="ECO:0000256" key="7">
    <source>
        <dbReference type="ARBA" id="ARBA00023125"/>
    </source>
</evidence>
<feature type="region of interest" description="Disordered" evidence="9">
    <location>
        <begin position="136"/>
        <end position="254"/>
    </location>
</feature>
<dbReference type="GO" id="GO:0141166">
    <property type="term" value="P:chromosomal 5-methylcytosine DNA demethylation pathway"/>
    <property type="evidence" value="ECO:0007669"/>
    <property type="project" value="InterPro"/>
</dbReference>
<dbReference type="CDD" id="cd00056">
    <property type="entry name" value="ENDO3c"/>
    <property type="match status" value="1"/>
</dbReference>
<dbReference type="PANTHER" id="PTHR46213:SF4">
    <property type="entry name" value="OS02G0496500 PROTEIN"/>
    <property type="match status" value="1"/>
</dbReference>
<proteinExistence type="inferred from homology"/>
<dbReference type="Gene3D" id="1.10.340.30">
    <property type="entry name" value="Hypothetical protein, domain 2"/>
    <property type="match status" value="1"/>
</dbReference>
<dbReference type="GO" id="GO:0035514">
    <property type="term" value="F:DNA demethylase activity"/>
    <property type="evidence" value="ECO:0007669"/>
    <property type="project" value="InterPro"/>
</dbReference>
<feature type="compositionally biased region" description="Basic and acidic residues" evidence="9">
    <location>
        <begin position="975"/>
        <end position="985"/>
    </location>
</feature>
<dbReference type="GO" id="GO:0003677">
    <property type="term" value="F:DNA binding"/>
    <property type="evidence" value="ECO:0007669"/>
    <property type="project" value="UniProtKB-KW"/>
</dbReference>
<dbReference type="GO" id="GO:0019104">
    <property type="term" value="F:DNA N-glycosylase activity"/>
    <property type="evidence" value="ECO:0007669"/>
    <property type="project" value="InterPro"/>
</dbReference>
<keyword evidence="5" id="KW-0408">Iron</keyword>
<sequence>MEGESSLRRRFLHVYVRRSRRYVAEQLQSLPEQSTPMPTPLRRSSRVKELEQNKMMMKRKASVTLAKGLKKRIVQAKIVGSKQSGTSMLLARRRLDFEPATLHNDPVSASASAPSAHTFQRGSCIHTYHRRGFKLMPHKATPKSDDRITKQGAAAKKRSTRVTKLNTRRMMDNQDSASASAPSTHTTPQKAERTPRRLQKISLRLKVEKDKAATPARVQNKPRGGKERKIGQGTELATVPYQKSPTGRSPPARLRVDLDDDSLRVYHALVQWEKAYSESFEGVDIGSGPEWQKTRQDFQVLIYEFISAVRCLFGPGPFSPCEASVVDSVVGTFLTQNAADHLSSEAFMNLAAKYPARQSSSSENCSNEASDATDFDSSAFAKSDEETNHGDEVKGHHDKDYEIFMENFVNSMKGKHPSSWTDEYLENLIKDKPPNKKYSLQTLKRLIATLRVKDTSHWDELRKQAYIQGYRSGTGVSDLVDWEAVLHASPAEVARYIAVRGMNYVIACRIQAFLLRIKTDHGNFDLDWLRHVPRESAKNYLISIDGIGYKSADCIRLLSLEHKAFPVDVNICRICIRLGWVKLQGLPDSVAFHLIELYPILRDVQQYLWPRLCTVSKKILYEMHCEMITFGKVVCTKVDPNCSACPFTTRCKYYNSFPNRALLEDKTSMSNSSNCSTSNSLQVYQLQMDLGRTTENQPFRDCVPIIEEPPSPVSEHIEELDEQEQALQDDLPDIEDYRRPQESQYDAEIDLRSHNHMMNDDSWIRNHGKYTVWRNPRYTSDQQKELKKIGHLRTEHYVYVLPDNHIILKEFEKKHKEDPHHYLLVISSSDEHTVKGTILIPFRTAMRGKFPLKGTYFQDHQVFADYSSSRYPISIASECLEGLKRCVVYFGSSIQSITKGLSAQGIQDCYRRGYVCIEAFDRKSRYPRRLCPSLHATNRKKDSVGSYRKKTTKPSQGKGKQKEPPASHTPAAAAKTKEAGSSEKKGRGKRARQVATVPVPDTVGSDDWPLADTREHKRNRKYLRHDWV</sequence>
<feature type="compositionally biased region" description="Basic residues" evidence="9">
    <location>
        <begin position="1016"/>
        <end position="1028"/>
    </location>
</feature>
<dbReference type="PANTHER" id="PTHR46213">
    <property type="entry name" value="TRANSCRIPTIONAL ACTIVATOR DEMETER"/>
    <property type="match status" value="1"/>
</dbReference>
<accession>A0AAD8W9N9</accession>
<evidence type="ECO:0000256" key="2">
    <source>
        <dbReference type="ARBA" id="ARBA00004123"/>
    </source>
</evidence>
<evidence type="ECO:0000313" key="12">
    <source>
        <dbReference type="Proteomes" id="UP001231189"/>
    </source>
</evidence>
<comment type="similarity">
    <text evidence="3">Belongs to the DNA glycosylase family. DEMETER subfamily.</text>
</comment>
<dbReference type="GO" id="GO:0046872">
    <property type="term" value="F:metal ion binding"/>
    <property type="evidence" value="ECO:0007669"/>
    <property type="project" value="UniProtKB-KW"/>
</dbReference>
<dbReference type="SMART" id="SM00478">
    <property type="entry name" value="ENDO3c"/>
    <property type="match status" value="1"/>
</dbReference>
<comment type="caution">
    <text evidence="11">The sequence shown here is derived from an EMBL/GenBank/DDBJ whole genome shotgun (WGS) entry which is preliminary data.</text>
</comment>
<keyword evidence="7" id="KW-0238">DNA-binding</keyword>
<evidence type="ECO:0000256" key="9">
    <source>
        <dbReference type="SAM" id="MobiDB-lite"/>
    </source>
</evidence>
<evidence type="ECO:0000256" key="5">
    <source>
        <dbReference type="ARBA" id="ARBA00023004"/>
    </source>
</evidence>
<feature type="region of interest" description="Disordered" evidence="9">
    <location>
        <begin position="941"/>
        <end position="1028"/>
    </location>
</feature>
<keyword evidence="6" id="KW-0411">Iron-sulfur</keyword>
<comment type="subcellular location">
    <subcellularLocation>
        <location evidence="2">Nucleus</location>
    </subcellularLocation>
</comment>
<dbReference type="InterPro" id="IPR044811">
    <property type="entry name" value="DME/ROS1"/>
</dbReference>
<dbReference type="AlphaFoldDB" id="A0AAD8W9N9"/>
<comment type="cofactor">
    <cofactor evidence="1">
        <name>[4Fe-4S] cluster</name>
        <dbReference type="ChEBI" id="CHEBI:49883"/>
    </cofactor>
</comment>
<keyword evidence="8" id="KW-0539">Nucleus</keyword>
<dbReference type="InterPro" id="IPR028925">
    <property type="entry name" value="RRM_DME"/>
</dbReference>
<reference evidence="11" key="1">
    <citation type="submission" date="2023-07" db="EMBL/GenBank/DDBJ databases">
        <title>A chromosome-level genome assembly of Lolium multiflorum.</title>
        <authorList>
            <person name="Chen Y."/>
            <person name="Copetti D."/>
            <person name="Kolliker R."/>
            <person name="Studer B."/>
        </authorList>
    </citation>
    <scope>NUCLEOTIDE SEQUENCE</scope>
    <source>
        <strain evidence="11">02402/16</strain>
        <tissue evidence="11">Leaf</tissue>
    </source>
</reference>
<keyword evidence="12" id="KW-1185">Reference proteome</keyword>
<dbReference type="Pfam" id="PF15628">
    <property type="entry name" value="RRM_DME"/>
    <property type="match status" value="1"/>
</dbReference>
<protein>
    <recommendedName>
        <fullName evidence="10">HhH-GPD domain-containing protein</fullName>
    </recommendedName>
</protein>